<reference evidence="3 4" key="1">
    <citation type="submission" date="2018-09" db="EMBL/GenBank/DDBJ databases">
        <authorList>
            <person name="Tagini F."/>
        </authorList>
    </citation>
    <scope>NUCLEOTIDE SEQUENCE [LARGE SCALE GENOMIC DNA]</scope>
    <source>
        <strain evidence="3 4">MK136</strain>
    </source>
</reference>
<dbReference type="OrthoDB" id="322908at2"/>
<name>A0A498PK29_9MYCO</name>
<dbReference type="InterPro" id="IPR024537">
    <property type="entry name" value="DUF3322"/>
</dbReference>
<evidence type="ECO:0000259" key="1">
    <source>
        <dbReference type="Pfam" id="PF09983"/>
    </source>
</evidence>
<accession>A0A498PK29</accession>
<proteinExistence type="predicted"/>
<dbReference type="EMBL" id="UPHP01000001">
    <property type="protein sequence ID" value="VBA31475.1"/>
    <property type="molecule type" value="Genomic_DNA"/>
</dbReference>
<gene>
    <name evidence="3" type="ORF">LAUMK136_00067</name>
</gene>
<protein>
    <recommendedName>
        <fullName evidence="5">Wadjet protein JetD C-terminal domain-containing protein</fullName>
    </recommendedName>
</protein>
<dbReference type="RefSeq" id="WP_122524806.1">
    <property type="nucleotide sequence ID" value="NZ_UPHP01000001.1"/>
</dbReference>
<dbReference type="Pfam" id="PF09983">
    <property type="entry name" value="JetD_C"/>
    <property type="match status" value="1"/>
</dbReference>
<evidence type="ECO:0000259" key="2">
    <source>
        <dbReference type="Pfam" id="PF11795"/>
    </source>
</evidence>
<evidence type="ECO:0000313" key="4">
    <source>
        <dbReference type="Proteomes" id="UP000273307"/>
    </source>
</evidence>
<evidence type="ECO:0000313" key="3">
    <source>
        <dbReference type="EMBL" id="VBA31475.1"/>
    </source>
</evidence>
<dbReference type="InterPro" id="IPR024534">
    <property type="entry name" value="JetD_C"/>
</dbReference>
<sequence length="406" mass="44527">MITVEQAIAKVASIVENRWRDWACGRKVWPFTISLHPPRGAALAADVLEAQIWAGVWQAAEQSGTLPGQLERVARRVKGSGLYPLPEKLIIPDINSALTTVPATARRYRRALARHEQAVATPAVQWNALSDISIDTMTRIDKLDDRGWAIALAVAEYVTSQPVTGMMMREIAIEGVHTKWIEQNATLLLDLISPPESTQPDGNPVARLQHVLGLRAKDTRVNVALRCPRLRSAVAGIERFSATIGTLNDSQLSPAIVLIVENDQPGYTLDNDIQGLVVVHGLGDSATTLVALRWLQTAERVLYWGDIDRAGLQIIASLRRAGIQARGILMDCATLDTYRDRAHKAPKIQAADITVPTGLTADEAHLYDQLNAHYERTGEERQLEQEHLPSQTVQSALVAACSNRAV</sequence>
<dbReference type="AlphaFoldDB" id="A0A498PK29"/>
<dbReference type="Pfam" id="PF11795">
    <property type="entry name" value="DUF3322"/>
    <property type="match status" value="1"/>
</dbReference>
<evidence type="ECO:0008006" key="5">
    <source>
        <dbReference type="Google" id="ProtNLM"/>
    </source>
</evidence>
<feature type="domain" description="DUF3322" evidence="2">
    <location>
        <begin position="10"/>
        <end position="192"/>
    </location>
</feature>
<keyword evidence="4" id="KW-1185">Reference proteome</keyword>
<organism evidence="3 4">
    <name type="scientific">Mycobacterium attenuatum</name>
    <dbReference type="NCBI Taxonomy" id="2341086"/>
    <lineage>
        <taxon>Bacteria</taxon>
        <taxon>Bacillati</taxon>
        <taxon>Actinomycetota</taxon>
        <taxon>Actinomycetes</taxon>
        <taxon>Mycobacteriales</taxon>
        <taxon>Mycobacteriaceae</taxon>
        <taxon>Mycobacterium</taxon>
    </lineage>
</organism>
<dbReference type="Proteomes" id="UP000273307">
    <property type="component" value="Unassembled WGS sequence"/>
</dbReference>
<feature type="domain" description="Wadjet protein JetD C-terminal" evidence="1">
    <location>
        <begin position="213"/>
        <end position="396"/>
    </location>
</feature>